<evidence type="ECO:0000313" key="2">
    <source>
        <dbReference type="EMBL" id="AQS55758.1"/>
    </source>
</evidence>
<dbReference type="Proteomes" id="UP000188603">
    <property type="component" value="Chromosome"/>
</dbReference>
<gene>
    <name evidence="2" type="ORF">B0W44_08100</name>
</gene>
<organism evidence="2 3">
    <name type="scientific">Novibacillus thermophilus</name>
    <dbReference type="NCBI Taxonomy" id="1471761"/>
    <lineage>
        <taxon>Bacteria</taxon>
        <taxon>Bacillati</taxon>
        <taxon>Bacillota</taxon>
        <taxon>Bacilli</taxon>
        <taxon>Bacillales</taxon>
        <taxon>Thermoactinomycetaceae</taxon>
        <taxon>Novibacillus</taxon>
    </lineage>
</organism>
<evidence type="ECO:0000313" key="3">
    <source>
        <dbReference type="Proteomes" id="UP000188603"/>
    </source>
</evidence>
<dbReference type="RefSeq" id="WP_179947370.1">
    <property type="nucleotide sequence ID" value="NZ_CP019699.1"/>
</dbReference>
<accession>A0A1U9K6U8</accession>
<protein>
    <submittedName>
        <fullName evidence="2">Uncharacterized protein</fullName>
    </submittedName>
</protein>
<proteinExistence type="predicted"/>
<dbReference type="AlphaFoldDB" id="A0A1U9K6U8"/>
<feature type="region of interest" description="Disordered" evidence="1">
    <location>
        <begin position="44"/>
        <end position="63"/>
    </location>
</feature>
<evidence type="ECO:0000256" key="1">
    <source>
        <dbReference type="SAM" id="MobiDB-lite"/>
    </source>
</evidence>
<reference evidence="2 3" key="1">
    <citation type="journal article" date="2015" name="Int. J. Syst. Evol. Microbiol.">
        <title>Novibacillus thermophilus gen. nov., sp. nov., a Gram-staining-negative and moderately thermophilic member of the family Thermoactinomycetaceae.</title>
        <authorList>
            <person name="Yang G."/>
            <person name="Chen J."/>
            <person name="Zhou S."/>
        </authorList>
    </citation>
    <scope>NUCLEOTIDE SEQUENCE [LARGE SCALE GENOMIC DNA]</scope>
    <source>
        <strain evidence="2 3">SG-1</strain>
    </source>
</reference>
<name>A0A1U9K6U8_9BACL</name>
<dbReference type="KEGG" id="ntr:B0W44_08100"/>
<sequence>MKDLNKRRFEEDSKDSLILETIHYHTINEPQYLKNLVESLNEMNLPTGTDEKNVTGCQSQKKF</sequence>
<dbReference type="EMBL" id="CP019699">
    <property type="protein sequence ID" value="AQS55758.1"/>
    <property type="molecule type" value="Genomic_DNA"/>
</dbReference>
<keyword evidence="3" id="KW-1185">Reference proteome</keyword>